<dbReference type="Gene3D" id="3.40.190.10">
    <property type="entry name" value="Periplasmic binding protein-like II"/>
    <property type="match status" value="1"/>
</dbReference>
<keyword evidence="14" id="KW-0407">Ion channel</keyword>
<evidence type="ECO:0000256" key="16">
    <source>
        <dbReference type="SAM" id="Phobius"/>
    </source>
</evidence>
<reference evidence="19" key="1">
    <citation type="submission" date="2025-05" db="UniProtKB">
        <authorList>
            <consortium name="EnsemblMetazoa"/>
        </authorList>
    </citation>
    <scope>IDENTIFICATION</scope>
</reference>
<keyword evidence="6 16" id="KW-1133">Transmembrane helix</keyword>
<keyword evidence="7" id="KW-0770">Synapse</keyword>
<evidence type="ECO:0000313" key="20">
    <source>
        <dbReference type="Proteomes" id="UP001652700"/>
    </source>
</evidence>
<keyword evidence="20" id="KW-1185">Reference proteome</keyword>
<evidence type="ECO:0000256" key="10">
    <source>
        <dbReference type="ARBA" id="ARBA00023170"/>
    </source>
</evidence>
<dbReference type="InterPro" id="IPR019594">
    <property type="entry name" value="Glu/Gly-bd"/>
</dbReference>
<dbReference type="InterPro" id="IPR028082">
    <property type="entry name" value="Peripla_BP_I"/>
</dbReference>
<evidence type="ECO:0000256" key="7">
    <source>
        <dbReference type="ARBA" id="ARBA00023018"/>
    </source>
</evidence>
<dbReference type="InterPro" id="IPR001508">
    <property type="entry name" value="Iono_Glu_rcpt_met"/>
</dbReference>
<evidence type="ECO:0000256" key="6">
    <source>
        <dbReference type="ARBA" id="ARBA00022989"/>
    </source>
</evidence>
<dbReference type="SUPFAM" id="SSF53850">
    <property type="entry name" value="Periplasmic binding protein-like II"/>
    <property type="match status" value="1"/>
</dbReference>
<dbReference type="Proteomes" id="UP001652700">
    <property type="component" value="Unplaced"/>
</dbReference>
<feature type="domain" description="Ionotropic glutamate receptor C-terminal" evidence="17">
    <location>
        <begin position="517"/>
        <end position="885"/>
    </location>
</feature>
<evidence type="ECO:0000256" key="14">
    <source>
        <dbReference type="ARBA" id="ARBA00023303"/>
    </source>
</evidence>
<keyword evidence="13" id="KW-1071">Ligand-gated ion channel</keyword>
<evidence type="ECO:0000256" key="9">
    <source>
        <dbReference type="ARBA" id="ARBA00023136"/>
    </source>
</evidence>
<evidence type="ECO:0000256" key="5">
    <source>
        <dbReference type="ARBA" id="ARBA00022692"/>
    </source>
</evidence>
<feature type="transmembrane region" description="Helical" evidence="16">
    <location>
        <begin position="912"/>
        <end position="936"/>
    </location>
</feature>
<evidence type="ECO:0000256" key="13">
    <source>
        <dbReference type="ARBA" id="ARBA00023286"/>
    </source>
</evidence>
<dbReference type="Gene3D" id="3.40.50.2300">
    <property type="match status" value="2"/>
</dbReference>
<comment type="subcellular location">
    <subcellularLocation>
        <location evidence="1">Cell membrane</location>
        <topology evidence="1">Multi-pass membrane protein</topology>
    </subcellularLocation>
    <subcellularLocation>
        <location evidence="15">Postsynaptic cell membrane</location>
    </subcellularLocation>
</comment>
<feature type="transmembrane region" description="Helical" evidence="16">
    <location>
        <begin position="724"/>
        <end position="744"/>
    </location>
</feature>
<protein>
    <recommendedName>
        <fullName evidence="21">Glutamate receptor ionotropic, kainate 2-like</fullName>
    </recommendedName>
</protein>
<dbReference type="Pfam" id="PF00060">
    <property type="entry name" value="Lig_chan"/>
    <property type="match status" value="1"/>
</dbReference>
<name>A0ABM5JWK4_DIAVI</name>
<evidence type="ECO:0000256" key="1">
    <source>
        <dbReference type="ARBA" id="ARBA00004651"/>
    </source>
</evidence>
<dbReference type="SMART" id="SM00918">
    <property type="entry name" value="Lig_chan-Glu_bd"/>
    <property type="match status" value="1"/>
</dbReference>
<dbReference type="PRINTS" id="PR00177">
    <property type="entry name" value="NMDARECEPTOR"/>
</dbReference>
<dbReference type="SUPFAM" id="SSF53822">
    <property type="entry name" value="Periplasmic binding protein-like I"/>
    <property type="match status" value="1"/>
</dbReference>
<keyword evidence="8" id="KW-0406">Ion transport</keyword>
<dbReference type="RefSeq" id="XP_050502319.1">
    <property type="nucleotide sequence ID" value="XM_050646362.1"/>
</dbReference>
<evidence type="ECO:0000256" key="12">
    <source>
        <dbReference type="ARBA" id="ARBA00023257"/>
    </source>
</evidence>
<dbReference type="EnsemblMetazoa" id="XM_050646362.1">
    <property type="protein sequence ID" value="XP_050502319.1"/>
    <property type="gene ID" value="LOC126881800"/>
</dbReference>
<dbReference type="SMART" id="SM00079">
    <property type="entry name" value="PBPe"/>
    <property type="match status" value="1"/>
</dbReference>
<dbReference type="InterPro" id="IPR015683">
    <property type="entry name" value="Ionotropic_Glu_rcpt"/>
</dbReference>
<dbReference type="CDD" id="cd06382">
    <property type="entry name" value="PBP1_iGluR_Kainate"/>
    <property type="match status" value="1"/>
</dbReference>
<keyword evidence="11" id="KW-0325">Glycoprotein</keyword>
<keyword evidence="10" id="KW-0675">Receptor</keyword>
<dbReference type="RefSeq" id="XP_050502324.1">
    <property type="nucleotide sequence ID" value="XM_050646367.1"/>
</dbReference>
<dbReference type="Gene3D" id="1.10.287.70">
    <property type="match status" value="1"/>
</dbReference>
<evidence type="ECO:0000256" key="4">
    <source>
        <dbReference type="ARBA" id="ARBA00022475"/>
    </source>
</evidence>
<evidence type="ECO:0000256" key="11">
    <source>
        <dbReference type="ARBA" id="ARBA00023180"/>
    </source>
</evidence>
<dbReference type="PANTHER" id="PTHR18966">
    <property type="entry name" value="IONOTROPIC GLUTAMATE RECEPTOR"/>
    <property type="match status" value="1"/>
</dbReference>
<keyword evidence="12" id="KW-0628">Postsynaptic cell membrane</keyword>
<comment type="similarity">
    <text evidence="2">Belongs to the glutamate-gated ion channel (TC 1.A.10.1) family.</text>
</comment>
<dbReference type="EnsemblMetazoa" id="XM_050646367.1">
    <property type="protein sequence ID" value="XP_050502324.1"/>
    <property type="gene ID" value="LOC126881800"/>
</dbReference>
<sequence length="987" mass="112304">MEVKSEKEDFVESAQRYIHSQLSSSTNLGDLKNEPQDISGVEVKTEINEEFVESDMSYIESQLSSSINLEDLKNEPVENPALEIKAEITEVFVEVDPRYTESQVFTSTHLEDLKNESEDNSGGIFTDESQALGFRIATYRMNDIYPHSGIELETVTYQISPFNSLEAYKSTCDLLGQKIVGLFGPSSYFSSTFVQSVCDAKEIPHIETHMDYHMRRNESLVNLHPQPRALSMLFRDLVEAYGWRRVVVLYEDEESLLTVEFLMQLNEIKNINENKGKQVLLKQLETTDSGNYRTSLLEVKALGETNYVLVCSLNILEEVLKQLQQVGMMTDHYNYLITNLDTQTVDLSPFQYAGTNITAIRMLNPDSKEVTQITENIQKMSALPFSGFPILLQAWKTKLDTALIIDAVQLFYETIYELTKDKKKIIRGVSLSCSNQSNWNEGYTITNLMKSRTFEGLSGTVKFDGEGFRTDFKIDLLELTLGGLIKVGEWNSSRRSLSFHRPDRKNPNEEENPFNRTFKVLISINPPYQMLKDSTTQLLGNERYEGYGIDLIEELSKILGFNYTFELQADGKYGILNKVTGKWDGMMGEIIDGRADLAITDLTITSERESAVDFSEPFMNLGITILYKKPEPVPPSLFMFISPFSFRVWTMLGVSYLIVSISIFIMGRLSPSEWQNPYPCVEEPEFLINQFSIRNSFWFTIGALMQQGSELAAISSSTRAASGFWFFFVLTMVSSYTANLAAFLTVTTLVTPFNNIDELAQQTEIQFGAKKGGATANYFRDSNLTKYKKIWSYMARNSELMMTDNDDAVKKVESENYAFLMESTTIEYVIERHCTLARVGPPLDDKGYGIAMKRQSPYRNDISTAILQLKERGVLTGLKIKWWKEKRGGGKCTSKEENSEATPLDLQNVGGVFLVLFVGSIMATIGSMIELTLYIYRKSKRDNISFKAEFKKEMRFFIQFKQNTREVNILPNENTSNKNLINAATYI</sequence>
<dbReference type="InterPro" id="IPR001828">
    <property type="entry name" value="ANF_lig-bd_rcpt"/>
</dbReference>
<dbReference type="GeneID" id="126881800"/>
<dbReference type="Pfam" id="PF10613">
    <property type="entry name" value="Lig_chan-Glu_bd"/>
    <property type="match status" value="1"/>
</dbReference>
<evidence type="ECO:0000256" key="15">
    <source>
        <dbReference type="ARBA" id="ARBA00034100"/>
    </source>
</evidence>
<evidence type="ECO:0000256" key="8">
    <source>
        <dbReference type="ARBA" id="ARBA00023065"/>
    </source>
</evidence>
<evidence type="ECO:0000256" key="2">
    <source>
        <dbReference type="ARBA" id="ARBA00008685"/>
    </source>
</evidence>
<feature type="transmembrane region" description="Helical" evidence="16">
    <location>
        <begin position="646"/>
        <end position="666"/>
    </location>
</feature>
<evidence type="ECO:0000259" key="17">
    <source>
        <dbReference type="SMART" id="SM00079"/>
    </source>
</evidence>
<evidence type="ECO:0000259" key="18">
    <source>
        <dbReference type="SMART" id="SM00918"/>
    </source>
</evidence>
<evidence type="ECO:0008006" key="21">
    <source>
        <dbReference type="Google" id="ProtNLM"/>
    </source>
</evidence>
<evidence type="ECO:0000256" key="3">
    <source>
        <dbReference type="ARBA" id="ARBA00022448"/>
    </source>
</evidence>
<keyword evidence="5 16" id="KW-0812">Transmembrane</keyword>
<keyword evidence="4" id="KW-1003">Cell membrane</keyword>
<evidence type="ECO:0000313" key="19">
    <source>
        <dbReference type="EnsemblMetazoa" id="XP_050502319.1"/>
    </source>
</evidence>
<proteinExistence type="inferred from homology"/>
<organism evidence="19 20">
    <name type="scientific">Diabrotica virgifera virgifera</name>
    <name type="common">western corn rootworm</name>
    <dbReference type="NCBI Taxonomy" id="50390"/>
    <lineage>
        <taxon>Eukaryota</taxon>
        <taxon>Metazoa</taxon>
        <taxon>Ecdysozoa</taxon>
        <taxon>Arthropoda</taxon>
        <taxon>Hexapoda</taxon>
        <taxon>Insecta</taxon>
        <taxon>Pterygota</taxon>
        <taxon>Neoptera</taxon>
        <taxon>Endopterygota</taxon>
        <taxon>Coleoptera</taxon>
        <taxon>Polyphaga</taxon>
        <taxon>Cucujiformia</taxon>
        <taxon>Chrysomeloidea</taxon>
        <taxon>Chrysomelidae</taxon>
        <taxon>Galerucinae</taxon>
        <taxon>Diabroticina</taxon>
        <taxon>Diabroticites</taxon>
        <taxon>Diabrotica</taxon>
    </lineage>
</organism>
<dbReference type="Pfam" id="PF01094">
    <property type="entry name" value="ANF_receptor"/>
    <property type="match status" value="1"/>
</dbReference>
<keyword evidence="9 16" id="KW-0472">Membrane</keyword>
<feature type="domain" description="Ionotropic glutamate receptor L-glutamate and glycine-binding" evidence="18">
    <location>
        <begin position="527"/>
        <end position="592"/>
    </location>
</feature>
<accession>A0ABM5JWK4</accession>
<dbReference type="InterPro" id="IPR001320">
    <property type="entry name" value="Iontro_rcpt_C"/>
</dbReference>
<keyword evidence="3" id="KW-0813">Transport</keyword>